<dbReference type="Proteomes" id="UP000324479">
    <property type="component" value="Unassembled WGS sequence"/>
</dbReference>
<comment type="caution">
    <text evidence="1">The sequence shown here is derived from an EMBL/GenBank/DDBJ whole genome shotgun (WGS) entry which is preliminary data.</text>
</comment>
<evidence type="ECO:0000313" key="1">
    <source>
        <dbReference type="EMBL" id="KAA5538808.1"/>
    </source>
</evidence>
<protein>
    <submittedName>
        <fullName evidence="1">Uncharacterized protein</fullName>
    </submittedName>
</protein>
<name>A0A5M6CU74_9BACT</name>
<dbReference type="AlphaFoldDB" id="A0A5M6CU74"/>
<accession>A0A5M6CU74</accession>
<gene>
    <name evidence="1" type="ORF">FYK55_26335</name>
</gene>
<proteinExistence type="predicted"/>
<dbReference type="RefSeq" id="WP_150079632.1">
    <property type="nucleotide sequence ID" value="NZ_VWOX01000025.1"/>
</dbReference>
<sequence length="92" mass="10270">MNRQKPEQVFRIGAVSGSIFARKIEKAGEPDRIVRSVNLQKRYRDGEGYKFSSSFGLNELPQAIEVLRLSLGYVANAEASVASQNDDFDADF</sequence>
<dbReference type="EMBL" id="VWOX01000025">
    <property type="protein sequence ID" value="KAA5538808.1"/>
    <property type="molecule type" value="Genomic_DNA"/>
</dbReference>
<reference evidence="1 2" key="1">
    <citation type="submission" date="2019-08" db="EMBL/GenBank/DDBJ databases">
        <authorList>
            <person name="Dhanesh K."/>
            <person name="Kumar G."/>
            <person name="Sasikala C."/>
            <person name="Venkata Ramana C."/>
        </authorList>
    </citation>
    <scope>NUCLEOTIDE SEQUENCE [LARGE SCALE GENOMIC DNA]</scope>
    <source>
        <strain evidence="1 2">JC645</strain>
    </source>
</reference>
<evidence type="ECO:0000313" key="2">
    <source>
        <dbReference type="Proteomes" id="UP000324479"/>
    </source>
</evidence>
<organism evidence="1 2">
    <name type="scientific">Roseiconus nitratireducens</name>
    <dbReference type="NCBI Taxonomy" id="2605748"/>
    <lineage>
        <taxon>Bacteria</taxon>
        <taxon>Pseudomonadati</taxon>
        <taxon>Planctomycetota</taxon>
        <taxon>Planctomycetia</taxon>
        <taxon>Pirellulales</taxon>
        <taxon>Pirellulaceae</taxon>
        <taxon>Roseiconus</taxon>
    </lineage>
</organism>
<keyword evidence="2" id="KW-1185">Reference proteome</keyword>